<dbReference type="AlphaFoldDB" id="A0A7U9H9E4"/>
<organism evidence="4 5">
    <name type="scientific">Streptomyces lividans 1326</name>
    <dbReference type="NCBI Taxonomy" id="1200984"/>
    <lineage>
        <taxon>Bacteria</taxon>
        <taxon>Bacillati</taxon>
        <taxon>Actinomycetota</taxon>
        <taxon>Actinomycetes</taxon>
        <taxon>Kitasatosporales</taxon>
        <taxon>Streptomycetaceae</taxon>
        <taxon>Streptomyces</taxon>
    </lineage>
</organism>
<dbReference type="EC" id="2.3.2.6" evidence="4"/>
<evidence type="ECO:0000313" key="4">
    <source>
        <dbReference type="EMBL" id="EOY45603.1"/>
    </source>
</evidence>
<dbReference type="Proteomes" id="UP000014062">
    <property type="component" value="Chromosome"/>
</dbReference>
<dbReference type="PANTHER" id="PTHR30098">
    <property type="entry name" value="LEUCYL/PHENYLALANYL-TRNA--PROTEIN TRANSFERASE"/>
    <property type="match status" value="1"/>
</dbReference>
<dbReference type="InterPro" id="IPR042203">
    <property type="entry name" value="Leu/Phe-tRNA_Trfase_C"/>
</dbReference>
<keyword evidence="1" id="KW-0963">Cytoplasm</keyword>
<keyword evidence="2 4" id="KW-0808">Transferase</keyword>
<dbReference type="PANTHER" id="PTHR30098:SF2">
    <property type="entry name" value="LEUCYL_PHENYLALANYL-TRNA--PROTEIN TRANSFERASE"/>
    <property type="match status" value="1"/>
</dbReference>
<dbReference type="GO" id="GO:0005737">
    <property type="term" value="C:cytoplasm"/>
    <property type="evidence" value="ECO:0007669"/>
    <property type="project" value="TreeGrafter"/>
</dbReference>
<dbReference type="GO" id="GO:0008914">
    <property type="term" value="F:leucyl-tRNA--protein transferase activity"/>
    <property type="evidence" value="ECO:0007669"/>
    <property type="project" value="UniProtKB-EC"/>
</dbReference>
<evidence type="ECO:0000256" key="1">
    <source>
        <dbReference type="ARBA" id="ARBA00022490"/>
    </source>
</evidence>
<sequence length="260" mass="28821">MIRTQDRAESLWESLNVDAGPAAQPVALGGDLEPATVLAAYRSGLYPFPVDTVEAAIVNELTYDADVQARRIHVVPGRDDPFTLSWWSPDPRPVIHVDQARIQRSLRQQLRNRADWTTTADTCFADVVRRCRVGRAQRWLTDDLMHSLSLLHEQGHAHSVEVWDRDELIGGVFGIRVGAVFSADSQFTLRSGAGKTAVADLTRRFAEAGGVAVDVQRESDHARLLGARPIPRSHYLDLLALPTAPQPLATRKLPARRLTE</sequence>
<evidence type="ECO:0000313" key="5">
    <source>
        <dbReference type="Proteomes" id="UP000014062"/>
    </source>
</evidence>
<dbReference type="InterPro" id="IPR042221">
    <property type="entry name" value="Leu/Phe-tRNA_Trfase_N"/>
</dbReference>
<evidence type="ECO:0000256" key="3">
    <source>
        <dbReference type="ARBA" id="ARBA00023315"/>
    </source>
</evidence>
<dbReference type="Gene3D" id="3.40.630.70">
    <property type="entry name" value="Leucyl/phenylalanyl-tRNA-protein transferase, C-terminal domain"/>
    <property type="match status" value="1"/>
</dbReference>
<dbReference type="InterPro" id="IPR004616">
    <property type="entry name" value="Leu/Phe-tRNA_Trfase"/>
</dbReference>
<evidence type="ECO:0000256" key="2">
    <source>
        <dbReference type="ARBA" id="ARBA00022679"/>
    </source>
</evidence>
<dbReference type="RefSeq" id="WP_016325302.1">
    <property type="nucleotide sequence ID" value="NZ_CM001889.1"/>
</dbReference>
<protein>
    <submittedName>
        <fullName evidence="4">Leucyl/phenylalanyl-tRNA--protein transferase</fullName>
        <ecNumber evidence="4">2.3.2.6</ecNumber>
    </submittedName>
</protein>
<accession>A0A7U9H9E4</accession>
<proteinExistence type="predicted"/>
<dbReference type="InterPro" id="IPR016181">
    <property type="entry name" value="Acyl_CoA_acyltransferase"/>
</dbReference>
<reference evidence="5" key="1">
    <citation type="journal article" date="2013" name="Genome Biol. Evol.">
        <title>The genome sequence of Streptomyces lividans 66 reveals a novel tRNA-dependent peptide biosynthetic system within a metal-related genomic island.</title>
        <authorList>
            <person name="Cruz-Morales P."/>
            <person name="Vijgenboom E."/>
            <person name="Iruegas-Bocardo F."/>
            <person name="Girard G."/>
            <person name="Yanez-Guerra L.A."/>
            <person name="Ramos-Aboites H.E."/>
            <person name="Pernodet J.L."/>
            <person name="Anne J."/>
            <person name="van Wezel G.P."/>
            <person name="Barona-Gomez F."/>
        </authorList>
    </citation>
    <scope>NUCLEOTIDE SEQUENCE [LARGE SCALE GENOMIC DNA]</scope>
    <source>
        <strain evidence="5">1326</strain>
    </source>
</reference>
<dbReference type="Gene3D" id="3.30.70.3550">
    <property type="entry name" value="Leucyl/phenylalanyl-tRNA-protein transferase, N-terminal domain"/>
    <property type="match status" value="1"/>
</dbReference>
<dbReference type="EMBL" id="CM001889">
    <property type="protein sequence ID" value="EOY45603.1"/>
    <property type="molecule type" value="Genomic_DNA"/>
</dbReference>
<dbReference type="Pfam" id="PF03588">
    <property type="entry name" value="Leu_Phe_trans"/>
    <property type="match status" value="1"/>
</dbReference>
<name>A0A7U9H9E4_STRLI</name>
<gene>
    <name evidence="4" type="ORF">SLI_0884</name>
</gene>
<dbReference type="SUPFAM" id="SSF55729">
    <property type="entry name" value="Acyl-CoA N-acyltransferases (Nat)"/>
    <property type="match status" value="1"/>
</dbReference>
<dbReference type="GO" id="GO:0030163">
    <property type="term" value="P:protein catabolic process"/>
    <property type="evidence" value="ECO:0007669"/>
    <property type="project" value="InterPro"/>
</dbReference>
<keyword evidence="3 4" id="KW-0012">Acyltransferase</keyword>